<evidence type="ECO:0000256" key="1">
    <source>
        <dbReference type="SAM" id="MobiDB-lite"/>
    </source>
</evidence>
<evidence type="ECO:0000313" key="2">
    <source>
        <dbReference type="EMBL" id="ORX94075.1"/>
    </source>
</evidence>
<dbReference type="Proteomes" id="UP000193144">
    <property type="component" value="Unassembled WGS sequence"/>
</dbReference>
<comment type="caution">
    <text evidence="2">The sequence shown here is derived from an EMBL/GenBank/DDBJ whole genome shotgun (WGS) entry which is preliminary data.</text>
</comment>
<dbReference type="EMBL" id="MCFA01000319">
    <property type="protein sequence ID" value="ORX94075.1"/>
    <property type="molecule type" value="Genomic_DNA"/>
</dbReference>
<dbReference type="AlphaFoldDB" id="A0A1Y1Y876"/>
<organism evidence="2 3">
    <name type="scientific">Clohesyomyces aquaticus</name>
    <dbReference type="NCBI Taxonomy" id="1231657"/>
    <lineage>
        <taxon>Eukaryota</taxon>
        <taxon>Fungi</taxon>
        <taxon>Dikarya</taxon>
        <taxon>Ascomycota</taxon>
        <taxon>Pezizomycotina</taxon>
        <taxon>Dothideomycetes</taxon>
        <taxon>Pleosporomycetidae</taxon>
        <taxon>Pleosporales</taxon>
        <taxon>Lindgomycetaceae</taxon>
        <taxon>Clohesyomyces</taxon>
    </lineage>
</organism>
<evidence type="ECO:0000313" key="3">
    <source>
        <dbReference type="Proteomes" id="UP000193144"/>
    </source>
</evidence>
<gene>
    <name evidence="2" type="ORF">BCR34DRAFT_227322</name>
</gene>
<accession>A0A1Y1Y876</accession>
<feature type="region of interest" description="Disordered" evidence="1">
    <location>
        <begin position="43"/>
        <end position="65"/>
    </location>
</feature>
<keyword evidence="3" id="KW-1185">Reference proteome</keyword>
<reference evidence="2 3" key="1">
    <citation type="submission" date="2016-07" db="EMBL/GenBank/DDBJ databases">
        <title>Pervasive Adenine N6-methylation of Active Genes in Fungi.</title>
        <authorList>
            <consortium name="DOE Joint Genome Institute"/>
            <person name="Mondo S.J."/>
            <person name="Dannebaum R.O."/>
            <person name="Kuo R.C."/>
            <person name="Labutti K."/>
            <person name="Haridas S."/>
            <person name="Kuo A."/>
            <person name="Salamov A."/>
            <person name="Ahrendt S.R."/>
            <person name="Lipzen A."/>
            <person name="Sullivan W."/>
            <person name="Andreopoulos W.B."/>
            <person name="Clum A."/>
            <person name="Lindquist E."/>
            <person name="Daum C."/>
            <person name="Ramamoorthy G.K."/>
            <person name="Gryganskyi A."/>
            <person name="Culley D."/>
            <person name="Magnuson J.K."/>
            <person name="James T.Y."/>
            <person name="O'Malley M.A."/>
            <person name="Stajich J.E."/>
            <person name="Spatafora J.W."/>
            <person name="Visel A."/>
            <person name="Grigoriev I.V."/>
        </authorList>
    </citation>
    <scope>NUCLEOTIDE SEQUENCE [LARGE SCALE GENOMIC DNA]</scope>
    <source>
        <strain evidence="2 3">CBS 115471</strain>
    </source>
</reference>
<sequence>MPRRRDTCSLYPRPHDSPSTTLTLAILPLFCNLTTFNVNPATDIQLPGTERRNSKGQLSAPPCEDERMPTTYFPRAWELLLYLFSPSLWSLRWTPIDAHHQCRSTGASSIRSSSNSGKPFPIRLDPIRAITPQCPQHGTTNPAMKSSIKTNWAWSGHLRSNGIAM</sequence>
<proteinExistence type="predicted"/>
<protein>
    <submittedName>
        <fullName evidence="2">Uncharacterized protein</fullName>
    </submittedName>
</protein>
<name>A0A1Y1Y876_9PLEO</name>